<dbReference type="AlphaFoldDB" id="A0A073JSS0"/>
<dbReference type="EMBL" id="JOTN01000036">
    <property type="protein sequence ID" value="KEK17241.1"/>
    <property type="molecule type" value="Genomic_DNA"/>
</dbReference>
<evidence type="ECO:0008006" key="4">
    <source>
        <dbReference type="Google" id="ProtNLM"/>
    </source>
</evidence>
<evidence type="ECO:0000313" key="3">
    <source>
        <dbReference type="Proteomes" id="UP000027822"/>
    </source>
</evidence>
<organism evidence="2 3">
    <name type="scientific">Bacillus manliponensis</name>
    <dbReference type="NCBI Taxonomy" id="574376"/>
    <lineage>
        <taxon>Bacteria</taxon>
        <taxon>Bacillati</taxon>
        <taxon>Bacillota</taxon>
        <taxon>Bacilli</taxon>
        <taxon>Bacillales</taxon>
        <taxon>Bacillaceae</taxon>
        <taxon>Bacillus</taxon>
        <taxon>Bacillus cereus group</taxon>
    </lineage>
</organism>
<feature type="region of interest" description="Disordered" evidence="1">
    <location>
        <begin position="115"/>
        <end position="136"/>
    </location>
</feature>
<proteinExistence type="predicted"/>
<name>A0A073JSS0_9BACI</name>
<sequence length="136" mass="14734">MAIDINSFAQGAVAERLDAEFDKVLKNMADPNTDPKAKRTITITLSITGDTKREIWDCSVKATSKLAPAHEVGSRIIVGRDREGNIVGQELVSGVKGQMFIDTEGDISNDVGEKIEDAAPQETTSGVVDFRQQKTN</sequence>
<evidence type="ECO:0000256" key="1">
    <source>
        <dbReference type="SAM" id="MobiDB-lite"/>
    </source>
</evidence>
<evidence type="ECO:0000313" key="2">
    <source>
        <dbReference type="EMBL" id="KEK17241.1"/>
    </source>
</evidence>
<gene>
    <name evidence="2" type="ORF">BAMA_16235</name>
</gene>
<keyword evidence="3" id="KW-1185">Reference proteome</keyword>
<dbReference type="STRING" id="574376.BAMA_16235"/>
<comment type="caution">
    <text evidence="2">The sequence shown here is derived from an EMBL/GenBank/DDBJ whole genome shotgun (WGS) entry which is preliminary data.</text>
</comment>
<dbReference type="Proteomes" id="UP000027822">
    <property type="component" value="Unassembled WGS sequence"/>
</dbReference>
<dbReference type="OrthoDB" id="1956472at2"/>
<dbReference type="eggNOG" id="ENOG50331KR">
    <property type="taxonomic scope" value="Bacteria"/>
</dbReference>
<protein>
    <recommendedName>
        <fullName evidence="4">Replication terminator protein</fullName>
    </recommendedName>
</protein>
<reference evidence="2 3" key="1">
    <citation type="submission" date="2014-06" db="EMBL/GenBank/DDBJ databases">
        <title>Draft genome sequence of Bacillus manliponensis JCM 15802 (MCCC 1A00708).</title>
        <authorList>
            <person name="Lai Q."/>
            <person name="Liu Y."/>
            <person name="Shao Z."/>
        </authorList>
    </citation>
    <scope>NUCLEOTIDE SEQUENCE [LARGE SCALE GENOMIC DNA]</scope>
    <source>
        <strain evidence="2 3">JCM 15802</strain>
    </source>
</reference>
<accession>A0A073JSS0</accession>
<dbReference type="RefSeq" id="WP_034643854.1">
    <property type="nucleotide sequence ID" value="NZ_CBCSJC010000026.1"/>
</dbReference>